<dbReference type="AlphaFoldDB" id="A0A3N1Y1A7"/>
<proteinExistence type="predicted"/>
<comment type="caution">
    <text evidence="2">The sequence shown here is derived from an EMBL/GenBank/DDBJ whole genome shotgun (WGS) entry which is preliminary data.</text>
</comment>
<evidence type="ECO:0000313" key="3">
    <source>
        <dbReference type="Proteomes" id="UP000276634"/>
    </source>
</evidence>
<accession>A0A3N1Y1A7</accession>
<dbReference type="EMBL" id="RJVI01000002">
    <property type="protein sequence ID" value="ROR32606.1"/>
    <property type="molecule type" value="Genomic_DNA"/>
</dbReference>
<sequence>MSRGLAKRIGILAALALPVAAPAGAQAGVVVSRVVVVPAAPVVVYHPPAIRWGHGGLHRHRGRFGGWHRPWPRRVYRAPSVVRRWHRDGGLVLRYRAYDDRGGVRLRIEIAERWRD</sequence>
<evidence type="ECO:0000313" key="2">
    <source>
        <dbReference type="EMBL" id="ROR32606.1"/>
    </source>
</evidence>
<organism evidence="2 3">
    <name type="scientific">Inmirania thermothiophila</name>
    <dbReference type="NCBI Taxonomy" id="1750597"/>
    <lineage>
        <taxon>Bacteria</taxon>
        <taxon>Pseudomonadati</taxon>
        <taxon>Pseudomonadota</taxon>
        <taxon>Gammaproteobacteria</taxon>
        <taxon>Chromatiales</taxon>
        <taxon>Ectothiorhodospiraceae</taxon>
        <taxon>Inmirania</taxon>
    </lineage>
</organism>
<reference evidence="2 3" key="1">
    <citation type="submission" date="2018-11" db="EMBL/GenBank/DDBJ databases">
        <title>Genomic Encyclopedia of Type Strains, Phase IV (KMG-IV): sequencing the most valuable type-strain genomes for metagenomic binning, comparative biology and taxonomic classification.</title>
        <authorList>
            <person name="Goeker M."/>
        </authorList>
    </citation>
    <scope>NUCLEOTIDE SEQUENCE [LARGE SCALE GENOMIC DNA]</scope>
    <source>
        <strain evidence="2 3">DSM 100275</strain>
    </source>
</reference>
<name>A0A3N1Y1A7_9GAMM</name>
<keyword evidence="1" id="KW-0732">Signal</keyword>
<protein>
    <recommendedName>
        <fullName evidence="4">Nickel/cobalt transporter regulator</fullName>
    </recommendedName>
</protein>
<dbReference type="RefSeq" id="WP_123401525.1">
    <property type="nucleotide sequence ID" value="NZ_RJVI01000002.1"/>
</dbReference>
<evidence type="ECO:0008006" key="4">
    <source>
        <dbReference type="Google" id="ProtNLM"/>
    </source>
</evidence>
<evidence type="ECO:0000256" key="1">
    <source>
        <dbReference type="SAM" id="SignalP"/>
    </source>
</evidence>
<gene>
    <name evidence="2" type="ORF">EDC57_1812</name>
</gene>
<feature type="signal peptide" evidence="1">
    <location>
        <begin position="1"/>
        <end position="27"/>
    </location>
</feature>
<keyword evidence="3" id="KW-1185">Reference proteome</keyword>
<feature type="chain" id="PRO_5017993102" description="Nickel/cobalt transporter regulator" evidence="1">
    <location>
        <begin position="28"/>
        <end position="116"/>
    </location>
</feature>
<dbReference type="Proteomes" id="UP000276634">
    <property type="component" value="Unassembled WGS sequence"/>
</dbReference>